<dbReference type="EMBL" id="BAABHY010000001">
    <property type="protein sequence ID" value="GAA5105696.1"/>
    <property type="molecule type" value="Genomic_DNA"/>
</dbReference>
<keyword evidence="2" id="KW-1185">Reference proteome</keyword>
<evidence type="ECO:0008006" key="3">
    <source>
        <dbReference type="Google" id="ProtNLM"/>
    </source>
</evidence>
<protein>
    <recommendedName>
        <fullName evidence="3">NACHT domain-containing protein</fullName>
    </recommendedName>
</protein>
<sequence length="1335" mass="156697">MTMYIERHLNDNKGNQIHEKDIFDSSTCAIILGEPGAGKTDLLNNLANKFETKCFSASDFRLLPLCENLQTLIVDGFDEVTKLDQYSIDLIIKKIFEVQPKNLILSCRASEWSKKSFDRLIKIGTELESKTYYLTAFSLIEQRLYIEEKHPSINFITFITDVARLGFSELLSNPLFLKLFSLTYAQSNKVCDSKIELFDESIEKLAAEHNEYHQHNRRYSSNQIITASEQIFAKLLLSGYSGVTLREALQNENYCYLYALTKDIDKHLLEYTIESQLFKPANSSDLYIPVHRLIAEISAAKYLSRRIGDEKDQLTLKRCLSIIAPNNLLRQELRGLISWLTLFVKDEYQHILIELDPYSIIANGDSKSLSLSTKIKLLHALAKLEKNDPYFRRNDIRPIADSRHFFTYEMIEEVKIILSRTGNSDLFDLVLRSLEDVDNNIIIALFDTLSDVLFDVNQDKYNRMYALKVLSKIPIFEVQTVLERFITENSLASLELCDYLIEHCDTSNIDKKYFLQLFKLFIPLYNNHSDEWDGKFNHNLVKYVVQKLNLITVEYLLDELSSDIKCICGKDNYNCYCKTGISTIIGQLFDRYFELQIMTNYASAERMYSWIKDLYFHQTITSDKSLSVKSLQENNTLRQSIQLLIFSHSYDVRQTKQIITHIHSGLELSLDDTQFIIEYAYENNNLFLWEGFYHPHFLKRSNDELQSIRMLMKHHANHKPEFMKTWAKFNNSKTKRELQKISSVGRNYRRLRKRWEKRNRTKKQQDQEYITKHYEDIKQGKHWGLLQIFAYDYLVNPTNKKVEYDPELSIKALKNSLPFVIENLPTVELTIQENWQSFIMVCHAITLLFFREECLLNRLPPDMLKLVKYDIRSYYSSETYLPDEKNRFKQAIDHCLFDDTYSQEDYFREFITPRLQKNTPHVDLSILYEQDKLVPCAEKLSKEWLEVYSKHSSIDTTKTLFDMCITYESNQDFLKDFITEQCNYYRDVWGYEPPAISTIAKRKFWYIREFLLIGELDFVWNALKCDKNIVLDFNSIINHYSHHKHSWAKFTADKVYKILDAFILVWPEVELSLIFGSGSPPGELAYHFLQDLIWYLDKDEPENTISMIDKMLSDERFVSFYRSLKHIQYTAQQKRALGCYSPPTINQIIQFLDQNRIASVEDLRSLLIEKFEEVQKYLKGAETDPLTVFYKDGKHIEENTARNRLVEYLKPKVEPLNIVVSIEHHMASSNRCDITCTVSIDGKQNLLVIEVKGQWHKELYSAAKKQLYERYAIHPNAADQGIYLVLWYGKHVEIAGKKSSTINSPEELKDSIEKEIPKELIGKIDVFVLDLSEQT</sequence>
<accession>A0ABP9MZV8</accession>
<dbReference type="SUPFAM" id="SSF52540">
    <property type="entry name" value="P-loop containing nucleoside triphosphate hydrolases"/>
    <property type="match status" value="1"/>
</dbReference>
<organism evidence="1 2">
    <name type="scientific">Orbus sasakiae</name>
    <dbReference type="NCBI Taxonomy" id="1078475"/>
    <lineage>
        <taxon>Bacteria</taxon>
        <taxon>Pseudomonadati</taxon>
        <taxon>Pseudomonadota</taxon>
        <taxon>Gammaproteobacteria</taxon>
        <taxon>Orbales</taxon>
        <taxon>Orbaceae</taxon>
        <taxon>Orbus</taxon>
    </lineage>
</organism>
<dbReference type="InterPro" id="IPR027417">
    <property type="entry name" value="P-loop_NTPase"/>
</dbReference>
<name>A0ABP9MZV8_9GAMM</name>
<comment type="caution">
    <text evidence="1">The sequence shown here is derived from an EMBL/GenBank/DDBJ whole genome shotgun (WGS) entry which is preliminary data.</text>
</comment>
<proteinExistence type="predicted"/>
<gene>
    <name evidence="1" type="ORF">GCM10023211_04720</name>
</gene>
<evidence type="ECO:0000313" key="2">
    <source>
        <dbReference type="Proteomes" id="UP001500171"/>
    </source>
</evidence>
<dbReference type="Gene3D" id="3.40.50.300">
    <property type="entry name" value="P-loop containing nucleotide triphosphate hydrolases"/>
    <property type="match status" value="1"/>
</dbReference>
<dbReference type="Proteomes" id="UP001500171">
    <property type="component" value="Unassembled WGS sequence"/>
</dbReference>
<reference evidence="2" key="1">
    <citation type="journal article" date="2019" name="Int. J. Syst. Evol. Microbiol.">
        <title>The Global Catalogue of Microorganisms (GCM) 10K type strain sequencing project: providing services to taxonomists for standard genome sequencing and annotation.</title>
        <authorList>
            <consortium name="The Broad Institute Genomics Platform"/>
            <consortium name="The Broad Institute Genome Sequencing Center for Infectious Disease"/>
            <person name="Wu L."/>
            <person name="Ma J."/>
        </authorList>
    </citation>
    <scope>NUCLEOTIDE SEQUENCE [LARGE SCALE GENOMIC DNA]</scope>
    <source>
        <strain evidence="2">JCM 18050</strain>
    </source>
</reference>
<evidence type="ECO:0000313" key="1">
    <source>
        <dbReference type="EMBL" id="GAA5105696.1"/>
    </source>
</evidence>
<dbReference type="RefSeq" id="WP_345488413.1">
    <property type="nucleotide sequence ID" value="NZ_BAABHY010000001.1"/>
</dbReference>